<keyword evidence="5 6" id="KW-0472">Membrane</keyword>
<organism evidence="8">
    <name type="scientific">Eubacterium limosum</name>
    <dbReference type="NCBI Taxonomy" id="1736"/>
    <lineage>
        <taxon>Bacteria</taxon>
        <taxon>Bacillati</taxon>
        <taxon>Bacillota</taxon>
        <taxon>Clostridia</taxon>
        <taxon>Eubacteriales</taxon>
        <taxon>Eubacteriaceae</taxon>
        <taxon>Eubacterium</taxon>
    </lineage>
</organism>
<reference evidence="8" key="1">
    <citation type="submission" date="2019-11" db="EMBL/GenBank/DDBJ databases">
        <authorList>
            <person name="Feng L."/>
        </authorList>
    </citation>
    <scope>NUCLEOTIDE SEQUENCE</scope>
    <source>
        <strain evidence="8">ElimosumLFYP34</strain>
    </source>
</reference>
<keyword evidence="3 6" id="KW-0812">Transmembrane</keyword>
<feature type="domain" description="ABC3 transporter permease C-terminal" evidence="7">
    <location>
        <begin position="271"/>
        <end position="388"/>
    </location>
</feature>
<dbReference type="AlphaFoldDB" id="A0A6N3H0F8"/>
<evidence type="ECO:0000256" key="1">
    <source>
        <dbReference type="ARBA" id="ARBA00004651"/>
    </source>
</evidence>
<evidence type="ECO:0000256" key="2">
    <source>
        <dbReference type="ARBA" id="ARBA00022475"/>
    </source>
</evidence>
<proteinExistence type="predicted"/>
<feature type="domain" description="ABC3 transporter permease C-terminal" evidence="7">
    <location>
        <begin position="665"/>
        <end position="776"/>
    </location>
</feature>
<feature type="transmembrane region" description="Helical" evidence="6">
    <location>
        <begin position="662"/>
        <end position="687"/>
    </location>
</feature>
<feature type="transmembrane region" description="Helical" evidence="6">
    <location>
        <begin position="319"/>
        <end position="338"/>
    </location>
</feature>
<evidence type="ECO:0000256" key="6">
    <source>
        <dbReference type="SAM" id="Phobius"/>
    </source>
</evidence>
<feature type="transmembrane region" description="Helical" evidence="6">
    <location>
        <begin position="255"/>
        <end position="283"/>
    </location>
</feature>
<evidence type="ECO:0000259" key="7">
    <source>
        <dbReference type="Pfam" id="PF02687"/>
    </source>
</evidence>
<dbReference type="Pfam" id="PF02687">
    <property type="entry name" value="FtsX"/>
    <property type="match status" value="2"/>
</dbReference>
<evidence type="ECO:0000256" key="4">
    <source>
        <dbReference type="ARBA" id="ARBA00022989"/>
    </source>
</evidence>
<keyword evidence="4 6" id="KW-1133">Transmembrane helix</keyword>
<name>A0A6N3H0F8_EUBLI</name>
<dbReference type="InterPro" id="IPR038766">
    <property type="entry name" value="Membrane_comp_ABC_pdt"/>
</dbReference>
<feature type="transmembrane region" description="Helical" evidence="6">
    <location>
        <begin position="708"/>
        <end position="732"/>
    </location>
</feature>
<comment type="subcellular location">
    <subcellularLocation>
        <location evidence="1">Cell membrane</location>
        <topology evidence="1">Multi-pass membrane protein</topology>
    </subcellularLocation>
</comment>
<dbReference type="PANTHER" id="PTHR30287:SF2">
    <property type="entry name" value="BLL1001 PROTEIN"/>
    <property type="match status" value="1"/>
</dbReference>
<dbReference type="GO" id="GO:0005886">
    <property type="term" value="C:plasma membrane"/>
    <property type="evidence" value="ECO:0007669"/>
    <property type="project" value="UniProtKB-SubCell"/>
</dbReference>
<feature type="transmembrane region" description="Helical" evidence="6">
    <location>
        <begin position="358"/>
        <end position="380"/>
    </location>
</feature>
<evidence type="ECO:0000256" key="3">
    <source>
        <dbReference type="ARBA" id="ARBA00022692"/>
    </source>
</evidence>
<dbReference type="EMBL" id="CACRTR010000023">
    <property type="protein sequence ID" value="VYU69721.1"/>
    <property type="molecule type" value="Genomic_DNA"/>
</dbReference>
<accession>A0A6N3H0F8</accession>
<feature type="transmembrane region" description="Helical" evidence="6">
    <location>
        <begin position="433"/>
        <end position="453"/>
    </location>
</feature>
<evidence type="ECO:0000256" key="5">
    <source>
        <dbReference type="ARBA" id="ARBA00023136"/>
    </source>
</evidence>
<protein>
    <submittedName>
        <fullName evidence="8">FtsX-like permease family protein</fullName>
    </submittedName>
</protein>
<dbReference type="InterPro" id="IPR003838">
    <property type="entry name" value="ABC3_permease_C"/>
</dbReference>
<dbReference type="PANTHER" id="PTHR30287">
    <property type="entry name" value="MEMBRANE COMPONENT OF PREDICTED ABC SUPERFAMILY METABOLITE UPTAKE TRANSPORTER"/>
    <property type="match status" value="1"/>
</dbReference>
<evidence type="ECO:0000313" key="8">
    <source>
        <dbReference type="EMBL" id="VYU69721.1"/>
    </source>
</evidence>
<feature type="transmembrane region" description="Helical" evidence="6">
    <location>
        <begin position="759"/>
        <end position="779"/>
    </location>
</feature>
<sequence length="793" mass="87866">MFFKIFKNDLRKKKTTNIVLLVFIALASMLAAGSMNLMFTTTTALDYFFEAAKISDAGFTISYPKETEAAMTDKIQRWAEDSPIITDYQNARMISIKPEELIFTGDASEKEVSSSTMLYLQTIPEDMNLVFNEQDTRFTLSPGEIAIPVYLKSQCELELGDTVKVRIGKTEKDFRITAFTKDAAWGASMVGVKRLMVSDSDFELLRQYTEDSGQMQGSLLSVQTTPGTRDTDLFTSYSDAGLPDVGNLTKELVRVAYMAVDGVVAAFLFLVCIFLTAISFLILRFTIVSAVEDDYREIGVMKALGFKNRQIRRLYLSKYIILSATAGLTGFLLSIPFARYMSRSISESLIIPQNGSGIIMAALGAALVIGITLLFCLLCLRRIARISPIDAIRQGSTGERFKPVGRSVLYRRKKMPPVVFMAVNDLLSRFKSYTVLAITFMLCIAVMIIPLNLRHFITGTEMMTYLGMSGGDFYVAGSNTYMDTEDIESMRQSMETELRKDIPGLELQSEYISSVKISTDDEKTKETVSETMMAWPLDQYSYTKGTAPKLDNEVALTESIAERYGKTVGNTIRITTDGQAEKDFIITGLYNSGMNLGNVLRLGTGNTLRQGYNVNFVGKLPAGDHETMVNTLKENHKELKVMTPADYSAQYSGGFADQLNTIVLIVLMIIALIVFLITALFIRLRILEQKQSIAIMRSSGFRVSQIKAGLALQIFLVLTASAIVGSILSGVFGEPMMNGLFSLFGVGGHISFNGNFFEIYILCPLSLLVVVMTAVFTGCGKIKQIHIWDITGE</sequence>
<gene>
    <name evidence="8" type="ORF">ELLFYP34_00817</name>
</gene>
<keyword evidence="2" id="KW-1003">Cell membrane</keyword>